<evidence type="ECO:0000313" key="2">
    <source>
        <dbReference type="EMBL" id="KAB8300394.1"/>
    </source>
</evidence>
<accession>A0A5N6KB67</accession>
<gene>
    <name evidence="2" type="ORF">EYC80_000573</name>
</gene>
<dbReference type="Proteomes" id="UP000326757">
    <property type="component" value="Unassembled WGS sequence"/>
</dbReference>
<dbReference type="OrthoDB" id="10598542at2759"/>
<evidence type="ECO:0000313" key="3">
    <source>
        <dbReference type="Proteomes" id="UP000326757"/>
    </source>
</evidence>
<organism evidence="2 3">
    <name type="scientific">Monilinia laxa</name>
    <name type="common">Brown rot fungus</name>
    <name type="synonym">Sclerotinia laxa</name>
    <dbReference type="NCBI Taxonomy" id="61186"/>
    <lineage>
        <taxon>Eukaryota</taxon>
        <taxon>Fungi</taxon>
        <taxon>Dikarya</taxon>
        <taxon>Ascomycota</taxon>
        <taxon>Pezizomycotina</taxon>
        <taxon>Leotiomycetes</taxon>
        <taxon>Helotiales</taxon>
        <taxon>Sclerotiniaceae</taxon>
        <taxon>Monilinia</taxon>
    </lineage>
</organism>
<dbReference type="EMBL" id="VIGI01000005">
    <property type="protein sequence ID" value="KAB8300394.1"/>
    <property type="molecule type" value="Genomic_DNA"/>
</dbReference>
<sequence length="315" mass="34078">MLFQTMAPTADTNVAPSNSSVAKVNPAQQTPALSPSFHVGKKAAHPSEDDSQYSDLQSGKGASLTPQSNSRYSGHNLDESVSSEYLPYSPAEFGGGEDSNTRQEAKLTMKTQPLELARSSSPKNNTANAEAFGIKRSSVPPSAEASHRQRAPASFSGILAHLQGHAATNPRSNELEIAPIAIVKNEEDAPPPHQATPLATNPTHVSFDDELDHLRWEMRRMSRKMARQAACAEVYAADSHARNVDANRKIAQFDGVLAALRNEVVGLRSEVLGLKIQGLKSERGVELEGLRGEVVRLGFEVIRLERDALRREVGS</sequence>
<protein>
    <submittedName>
        <fullName evidence="2">Uncharacterized protein</fullName>
    </submittedName>
</protein>
<dbReference type="AlphaFoldDB" id="A0A5N6KB67"/>
<proteinExistence type="predicted"/>
<feature type="compositionally biased region" description="Polar residues" evidence="1">
    <location>
        <begin position="1"/>
        <end position="33"/>
    </location>
</feature>
<comment type="caution">
    <text evidence="2">The sequence shown here is derived from an EMBL/GenBank/DDBJ whole genome shotgun (WGS) entry which is preliminary data.</text>
</comment>
<reference evidence="2 3" key="1">
    <citation type="submission" date="2019-06" db="EMBL/GenBank/DDBJ databases">
        <title>Genome Sequence of the Brown Rot Fungal Pathogen Monilinia laxa.</title>
        <authorList>
            <person name="De Miccolis Angelini R.M."/>
            <person name="Landi L."/>
            <person name="Abate D."/>
            <person name="Pollastro S."/>
            <person name="Romanazzi G."/>
            <person name="Faretra F."/>
        </authorList>
    </citation>
    <scope>NUCLEOTIDE SEQUENCE [LARGE SCALE GENOMIC DNA]</scope>
    <source>
        <strain evidence="2 3">Mlax316</strain>
    </source>
</reference>
<name>A0A5N6KB67_MONLA</name>
<feature type="region of interest" description="Disordered" evidence="1">
    <location>
        <begin position="86"/>
        <end position="105"/>
    </location>
</feature>
<feature type="region of interest" description="Disordered" evidence="1">
    <location>
        <begin position="1"/>
        <end position="77"/>
    </location>
</feature>
<evidence type="ECO:0000256" key="1">
    <source>
        <dbReference type="SAM" id="MobiDB-lite"/>
    </source>
</evidence>
<keyword evidence="3" id="KW-1185">Reference proteome</keyword>
<feature type="compositionally biased region" description="Polar residues" evidence="1">
    <location>
        <begin position="64"/>
        <end position="77"/>
    </location>
</feature>